<proteinExistence type="predicted"/>
<evidence type="ECO:0000313" key="3">
    <source>
        <dbReference type="Proteomes" id="UP001153954"/>
    </source>
</evidence>
<dbReference type="Pfam" id="PF24576">
    <property type="entry name" value="IR75A_N"/>
    <property type="match status" value="1"/>
</dbReference>
<keyword evidence="3" id="KW-1185">Reference proteome</keyword>
<reference evidence="2" key="1">
    <citation type="submission" date="2022-03" db="EMBL/GenBank/DDBJ databases">
        <authorList>
            <person name="Tunstrom K."/>
        </authorList>
    </citation>
    <scope>NUCLEOTIDE SEQUENCE</scope>
</reference>
<dbReference type="AlphaFoldDB" id="A0AAU9VDG9"/>
<evidence type="ECO:0000259" key="1">
    <source>
        <dbReference type="Pfam" id="PF24576"/>
    </source>
</evidence>
<dbReference type="EMBL" id="CAKOGL010000031">
    <property type="protein sequence ID" value="CAH2107905.1"/>
    <property type="molecule type" value="Genomic_DNA"/>
</dbReference>
<name>A0AAU9VDG9_EUPED</name>
<comment type="caution">
    <text evidence="2">The sequence shown here is derived from an EMBL/GenBank/DDBJ whole genome shotgun (WGS) entry which is preliminary data.</text>
</comment>
<dbReference type="InterPro" id="IPR057074">
    <property type="entry name" value="IR75A_N"/>
</dbReference>
<feature type="domain" description="Ionotropic receptor 75a N-terminal" evidence="1">
    <location>
        <begin position="6"/>
        <end position="182"/>
    </location>
</feature>
<gene>
    <name evidence="2" type="ORF">EEDITHA_LOCUS21892</name>
</gene>
<accession>A0AAU9VDG9</accession>
<sequence length="195" mass="22455">MDIIRFIISYFASKKLTLLTVFLCWKPESVNKLAQLGQQAGLRLRMHHDFQRLPALPPYRTFREGMLLDTRCDNASLVLEKASENRAFNLRHSWLLIDEAPLNISNLELVLSDIAILPDADVIWVSTDAMVDVYRVKIGEPLVVADLGPRKSQRELEQQWLTLPTAVTRRKDLKNVYLNSATIVNICIMNYKYIK</sequence>
<protein>
    <recommendedName>
        <fullName evidence="1">Ionotropic receptor 75a N-terminal domain-containing protein</fullName>
    </recommendedName>
</protein>
<evidence type="ECO:0000313" key="2">
    <source>
        <dbReference type="EMBL" id="CAH2107905.1"/>
    </source>
</evidence>
<organism evidence="2 3">
    <name type="scientific">Euphydryas editha</name>
    <name type="common">Edith's checkerspot</name>
    <dbReference type="NCBI Taxonomy" id="104508"/>
    <lineage>
        <taxon>Eukaryota</taxon>
        <taxon>Metazoa</taxon>
        <taxon>Ecdysozoa</taxon>
        <taxon>Arthropoda</taxon>
        <taxon>Hexapoda</taxon>
        <taxon>Insecta</taxon>
        <taxon>Pterygota</taxon>
        <taxon>Neoptera</taxon>
        <taxon>Endopterygota</taxon>
        <taxon>Lepidoptera</taxon>
        <taxon>Glossata</taxon>
        <taxon>Ditrysia</taxon>
        <taxon>Papilionoidea</taxon>
        <taxon>Nymphalidae</taxon>
        <taxon>Nymphalinae</taxon>
        <taxon>Euphydryas</taxon>
    </lineage>
</organism>
<dbReference type="Proteomes" id="UP001153954">
    <property type="component" value="Unassembled WGS sequence"/>
</dbReference>